<proteinExistence type="predicted"/>
<feature type="compositionally biased region" description="Low complexity" evidence="1">
    <location>
        <begin position="45"/>
        <end position="54"/>
    </location>
</feature>
<dbReference type="InterPro" id="IPR057081">
    <property type="entry name" value="PH_N"/>
</dbReference>
<evidence type="ECO:0000313" key="5">
    <source>
        <dbReference type="Proteomes" id="UP000226431"/>
    </source>
</evidence>
<keyword evidence="5" id="KW-1185">Reference proteome</keyword>
<feature type="region of interest" description="Disordered" evidence="1">
    <location>
        <begin position="189"/>
        <end position="215"/>
    </location>
</feature>
<gene>
    <name evidence="4" type="ORF">CDD80_6254</name>
</gene>
<protein>
    <submittedName>
        <fullName evidence="4">Uncharacterized protein</fullName>
    </submittedName>
</protein>
<feature type="region of interest" description="Disordered" evidence="1">
    <location>
        <begin position="35"/>
        <end position="54"/>
    </location>
</feature>
<evidence type="ECO:0000259" key="3">
    <source>
        <dbReference type="Pfam" id="PF23076"/>
    </source>
</evidence>
<evidence type="ECO:0000313" key="4">
    <source>
        <dbReference type="EMBL" id="PHH78798.1"/>
    </source>
</evidence>
<reference evidence="4 5" key="1">
    <citation type="submission" date="2017-06" db="EMBL/GenBank/DDBJ databases">
        <title>Ant-infecting Ophiocordyceps genomes reveal a high diversity of potential behavioral manipulation genes and a possible major role for enterotoxins.</title>
        <authorList>
            <person name="De Bekker C."/>
            <person name="Evans H.C."/>
            <person name="Brachmann A."/>
            <person name="Hughes D.P."/>
        </authorList>
    </citation>
    <scope>NUCLEOTIDE SEQUENCE [LARGE SCALE GENOMIC DNA]</scope>
    <source>
        <strain evidence="4 5">Map16</strain>
    </source>
</reference>
<dbReference type="Proteomes" id="UP000226431">
    <property type="component" value="Unassembled WGS sequence"/>
</dbReference>
<dbReference type="Pfam" id="PF23074">
    <property type="entry name" value="PH_FT_N"/>
    <property type="match status" value="1"/>
</dbReference>
<sequence>MSVLFVDQAMQVHLLQGCHLEAERSQVVSQQLSSLRNALPPSPPSSTSTSTGTSRCHLSAATEALVTGSHLLRAIADLSQIQQQRTPLILDALNTVLPCLSRCLRDVSALVRDRSRGRAERSPVFDIGLFENLRHQIMRFREARSIPPPSAQVGPLISHDTMPPHHLDPTIHWAETVFALPLASRTALDDQQQSKSLGPHHTWNHHPIPPNSKPLHHQSFNASHLSLTIFLDGASRAPYLLLRILVLGAAWFSVRGAHELCIDRDASSGLRFKRWSASHAGPKLWAVLYFATWEELVLLHSVFVSLKARNGLTVSLAPEEFRLRGESRLFQASIIDDGSRHILIVYRDRQTGALRLHASVSEGELRNCPVWTAFITHQSASPTWLTRISPHRVRLADIQLYVFCRHYRQQNQRRGSIGAFDIRFVADQAAARFEQVFYSPPNTPEPA</sequence>
<comment type="caution">
    <text evidence="4">The sequence shown here is derived from an EMBL/GenBank/DDBJ whole genome shotgun (WGS) entry which is preliminary data.</text>
</comment>
<evidence type="ECO:0000259" key="2">
    <source>
        <dbReference type="Pfam" id="PF23074"/>
    </source>
</evidence>
<name>A0A2C5YL54_9HYPO</name>
<dbReference type="OrthoDB" id="5345571at2759"/>
<feature type="domain" description="PH" evidence="2">
    <location>
        <begin position="208"/>
        <end position="321"/>
    </location>
</feature>
<evidence type="ECO:0000256" key="1">
    <source>
        <dbReference type="SAM" id="MobiDB-lite"/>
    </source>
</evidence>
<accession>A0A2C5YL54</accession>
<dbReference type="AlphaFoldDB" id="A0A2C5YL54"/>
<dbReference type="EMBL" id="NJES01000067">
    <property type="protein sequence ID" value="PHH78798.1"/>
    <property type="molecule type" value="Genomic_DNA"/>
</dbReference>
<dbReference type="InterPro" id="IPR057082">
    <property type="entry name" value="PH_C"/>
</dbReference>
<feature type="domain" description="PH" evidence="3">
    <location>
        <begin position="328"/>
        <end position="438"/>
    </location>
</feature>
<organism evidence="4 5">
    <name type="scientific">Ophiocordyceps camponoti-rufipedis</name>
    <dbReference type="NCBI Taxonomy" id="2004952"/>
    <lineage>
        <taxon>Eukaryota</taxon>
        <taxon>Fungi</taxon>
        <taxon>Dikarya</taxon>
        <taxon>Ascomycota</taxon>
        <taxon>Pezizomycotina</taxon>
        <taxon>Sordariomycetes</taxon>
        <taxon>Hypocreomycetidae</taxon>
        <taxon>Hypocreales</taxon>
        <taxon>Ophiocordycipitaceae</taxon>
        <taxon>Ophiocordyceps</taxon>
    </lineage>
</organism>
<dbReference type="Pfam" id="PF23076">
    <property type="entry name" value="PH_FT_C"/>
    <property type="match status" value="1"/>
</dbReference>